<evidence type="ECO:0000256" key="3">
    <source>
        <dbReference type="ARBA" id="ARBA00022475"/>
    </source>
</evidence>
<evidence type="ECO:0000313" key="11">
    <source>
        <dbReference type="Proteomes" id="UP001233999"/>
    </source>
</evidence>
<feature type="compositionally biased region" description="Basic residues" evidence="7">
    <location>
        <begin position="226"/>
        <end position="236"/>
    </location>
</feature>
<dbReference type="EMBL" id="JASPKZ010007353">
    <property type="protein sequence ID" value="KAJ9584830.1"/>
    <property type="molecule type" value="Genomic_DNA"/>
</dbReference>
<dbReference type="InterPro" id="IPR017452">
    <property type="entry name" value="GPCR_Rhodpsn_7TM"/>
</dbReference>
<dbReference type="Pfam" id="PF00001">
    <property type="entry name" value="7tm_1"/>
    <property type="match status" value="1"/>
</dbReference>
<evidence type="ECO:0000256" key="8">
    <source>
        <dbReference type="SAM" id="Phobius"/>
    </source>
</evidence>
<comment type="subcellular location">
    <subcellularLocation>
        <location evidence="1">Cell membrane</location>
        <topology evidence="1">Multi-pass membrane protein</topology>
    </subcellularLocation>
</comment>
<dbReference type="Gene3D" id="1.20.1070.10">
    <property type="entry name" value="Rhodopsin 7-helix transmembrane proteins"/>
    <property type="match status" value="1"/>
</dbReference>
<protein>
    <recommendedName>
        <fullName evidence="9">G-protein coupled receptors family 1 profile domain-containing protein</fullName>
    </recommendedName>
</protein>
<evidence type="ECO:0000256" key="5">
    <source>
        <dbReference type="ARBA" id="ARBA00022989"/>
    </source>
</evidence>
<feature type="transmembrane region" description="Helical" evidence="8">
    <location>
        <begin position="78"/>
        <end position="97"/>
    </location>
</feature>
<keyword evidence="6 8" id="KW-0472">Membrane</keyword>
<keyword evidence="5 8" id="KW-1133">Transmembrane helix</keyword>
<name>A0AAD8EBY2_DIPPU</name>
<accession>A0AAD8EBY2</accession>
<dbReference type="InterPro" id="IPR000276">
    <property type="entry name" value="GPCR_Rhodpsn"/>
</dbReference>
<evidence type="ECO:0000256" key="4">
    <source>
        <dbReference type="ARBA" id="ARBA00022692"/>
    </source>
</evidence>
<feature type="region of interest" description="Disordered" evidence="7">
    <location>
        <begin position="211"/>
        <end position="243"/>
    </location>
</feature>
<dbReference type="CDD" id="cd00637">
    <property type="entry name" value="7tm_classA_rhodopsin-like"/>
    <property type="match status" value="1"/>
</dbReference>
<evidence type="ECO:0000259" key="9">
    <source>
        <dbReference type="PROSITE" id="PS50262"/>
    </source>
</evidence>
<evidence type="ECO:0000256" key="7">
    <source>
        <dbReference type="SAM" id="MobiDB-lite"/>
    </source>
</evidence>
<dbReference type="PANTHER" id="PTHR22750">
    <property type="entry name" value="G-PROTEIN COUPLED RECEPTOR"/>
    <property type="match status" value="1"/>
</dbReference>
<evidence type="ECO:0000313" key="10">
    <source>
        <dbReference type="EMBL" id="KAJ9584830.1"/>
    </source>
</evidence>
<feature type="non-terminal residue" evidence="10">
    <location>
        <position position="243"/>
    </location>
</feature>
<feature type="domain" description="G-protein coupled receptors family 1 profile" evidence="9">
    <location>
        <begin position="1"/>
        <end position="141"/>
    </location>
</feature>
<comment type="similarity">
    <text evidence="2">Belongs to the G-protein coupled receptor 1 family.</text>
</comment>
<dbReference type="AlphaFoldDB" id="A0AAD8EBY2"/>
<dbReference type="Proteomes" id="UP001233999">
    <property type="component" value="Unassembled WGS sequence"/>
</dbReference>
<evidence type="ECO:0000256" key="1">
    <source>
        <dbReference type="ARBA" id="ARBA00004651"/>
    </source>
</evidence>
<dbReference type="GO" id="GO:0005886">
    <property type="term" value="C:plasma membrane"/>
    <property type="evidence" value="ECO:0007669"/>
    <property type="project" value="UniProtKB-SubCell"/>
</dbReference>
<keyword evidence="4 8" id="KW-0812">Transmembrane</keyword>
<reference evidence="10" key="2">
    <citation type="submission" date="2023-05" db="EMBL/GenBank/DDBJ databases">
        <authorList>
            <person name="Fouks B."/>
        </authorList>
    </citation>
    <scope>NUCLEOTIDE SEQUENCE</scope>
    <source>
        <strain evidence="10">Stay&amp;Tobe</strain>
        <tissue evidence="10">Testes</tissue>
    </source>
</reference>
<dbReference type="PRINTS" id="PR00237">
    <property type="entry name" value="GPCRRHODOPSN"/>
</dbReference>
<gene>
    <name evidence="10" type="ORF">L9F63_020827</name>
</gene>
<comment type="caution">
    <text evidence="10">The sequence shown here is derived from an EMBL/GenBank/DDBJ whole genome shotgun (WGS) entry which is preliminary data.</text>
</comment>
<reference evidence="10" key="1">
    <citation type="journal article" date="2023" name="IScience">
        <title>Live-bearing cockroach genome reveals convergent evolutionary mechanisms linked to viviparity in insects and beyond.</title>
        <authorList>
            <person name="Fouks B."/>
            <person name="Harrison M.C."/>
            <person name="Mikhailova A.A."/>
            <person name="Marchal E."/>
            <person name="English S."/>
            <person name="Carruthers M."/>
            <person name="Jennings E.C."/>
            <person name="Chiamaka E.L."/>
            <person name="Frigard R.A."/>
            <person name="Pippel M."/>
            <person name="Attardo G.M."/>
            <person name="Benoit J.B."/>
            <person name="Bornberg-Bauer E."/>
            <person name="Tobe S.S."/>
        </authorList>
    </citation>
    <scope>NUCLEOTIDE SEQUENCE</scope>
    <source>
        <strain evidence="10">Stay&amp;Tobe</strain>
    </source>
</reference>
<organism evidence="10 11">
    <name type="scientific">Diploptera punctata</name>
    <name type="common">Pacific beetle cockroach</name>
    <dbReference type="NCBI Taxonomy" id="6984"/>
    <lineage>
        <taxon>Eukaryota</taxon>
        <taxon>Metazoa</taxon>
        <taxon>Ecdysozoa</taxon>
        <taxon>Arthropoda</taxon>
        <taxon>Hexapoda</taxon>
        <taxon>Insecta</taxon>
        <taxon>Pterygota</taxon>
        <taxon>Neoptera</taxon>
        <taxon>Polyneoptera</taxon>
        <taxon>Dictyoptera</taxon>
        <taxon>Blattodea</taxon>
        <taxon>Blaberoidea</taxon>
        <taxon>Blaberidae</taxon>
        <taxon>Diplopterinae</taxon>
        <taxon>Diploptera</taxon>
    </lineage>
</organism>
<dbReference type="SUPFAM" id="SSF81321">
    <property type="entry name" value="Family A G protein-coupled receptor-like"/>
    <property type="match status" value="1"/>
</dbReference>
<evidence type="ECO:0000256" key="6">
    <source>
        <dbReference type="ARBA" id="ARBA00023136"/>
    </source>
</evidence>
<proteinExistence type="inferred from homology"/>
<keyword evidence="11" id="KW-1185">Reference proteome</keyword>
<dbReference type="PROSITE" id="PS50262">
    <property type="entry name" value="G_PROTEIN_RECEP_F1_2"/>
    <property type="match status" value="1"/>
</dbReference>
<evidence type="ECO:0000256" key="2">
    <source>
        <dbReference type="ARBA" id="ARBA00010663"/>
    </source>
</evidence>
<sequence>NTLTFVAQLKFRSIFSTMFFVPLALMIIIYLHIFSIIREHQVNRLRMSQINHGSRNQSSNGKSTTTSNHQQMVRNVKAIYTTLLILGSFIIGWMPAVLSNLLVCNDCIFEFNSFNKYFMFFFHCIVNLLIIVKTLLNPIIYAARMHEIKMAIPRMHASLCHMCCSFMTDGDSESSDRSLHSHHRLSQYYASNSNHLVRCNTTVYRMHSCPGTASNGNPMHEQLQRRSTRGHYHRRRDNYSTEL</sequence>
<feature type="transmembrane region" description="Helical" evidence="8">
    <location>
        <begin position="14"/>
        <end position="37"/>
    </location>
</feature>
<dbReference type="GO" id="GO:0004930">
    <property type="term" value="F:G protein-coupled receptor activity"/>
    <property type="evidence" value="ECO:0007669"/>
    <property type="project" value="InterPro"/>
</dbReference>
<feature type="transmembrane region" description="Helical" evidence="8">
    <location>
        <begin position="117"/>
        <end position="136"/>
    </location>
</feature>
<keyword evidence="3" id="KW-1003">Cell membrane</keyword>